<evidence type="ECO:0000256" key="7">
    <source>
        <dbReference type="ARBA" id="ARBA00022842"/>
    </source>
</evidence>
<evidence type="ECO:0000313" key="14">
    <source>
        <dbReference type="Proteomes" id="UP000218023"/>
    </source>
</evidence>
<feature type="binding site" evidence="9">
    <location>
        <position position="83"/>
    </location>
    <ligand>
        <name>Mg(2+)</name>
        <dbReference type="ChEBI" id="CHEBI:18420"/>
        <label>1</label>
    </ligand>
</feature>
<dbReference type="GO" id="GO:0006000">
    <property type="term" value="P:fructose metabolic process"/>
    <property type="evidence" value="ECO:0007669"/>
    <property type="project" value="TreeGrafter"/>
</dbReference>
<evidence type="ECO:0000256" key="1">
    <source>
        <dbReference type="ARBA" id="ARBA00001273"/>
    </source>
</evidence>
<dbReference type="GO" id="GO:0006094">
    <property type="term" value="P:gluconeogenesis"/>
    <property type="evidence" value="ECO:0007669"/>
    <property type="project" value="UniProtKB-UniRule"/>
</dbReference>
<dbReference type="RefSeq" id="WP_095640670.1">
    <property type="nucleotide sequence ID" value="NZ_NSJZ01000011.1"/>
</dbReference>
<evidence type="ECO:0000256" key="5">
    <source>
        <dbReference type="ARBA" id="ARBA00022723"/>
    </source>
</evidence>
<gene>
    <name evidence="9" type="primary">fbp</name>
    <name evidence="13" type="ORF">CK240_12485</name>
</gene>
<dbReference type="GO" id="GO:0030388">
    <property type="term" value="P:fructose 1,6-bisphosphate metabolic process"/>
    <property type="evidence" value="ECO:0007669"/>
    <property type="project" value="TreeGrafter"/>
</dbReference>
<dbReference type="FunFam" id="3.40.190.80:FF:000011">
    <property type="entry name" value="Fructose-1,6-bisphosphatase class 1"/>
    <property type="match status" value="1"/>
</dbReference>
<dbReference type="EC" id="3.1.3.11" evidence="9"/>
<dbReference type="GO" id="GO:0000287">
    <property type="term" value="F:magnesium ion binding"/>
    <property type="evidence" value="ECO:0007669"/>
    <property type="project" value="UniProtKB-UniRule"/>
</dbReference>
<dbReference type="InterPro" id="IPR020548">
    <property type="entry name" value="Fructose_bisphosphatase_AS"/>
</dbReference>
<dbReference type="CDD" id="cd00354">
    <property type="entry name" value="FBPase"/>
    <property type="match status" value="1"/>
</dbReference>
<dbReference type="GO" id="GO:0006002">
    <property type="term" value="P:fructose 6-phosphate metabolic process"/>
    <property type="evidence" value="ECO:0007669"/>
    <property type="project" value="TreeGrafter"/>
</dbReference>
<dbReference type="Pfam" id="PF18913">
    <property type="entry name" value="FBPase_C"/>
    <property type="match status" value="1"/>
</dbReference>
<dbReference type="GO" id="GO:0005986">
    <property type="term" value="P:sucrose biosynthetic process"/>
    <property type="evidence" value="ECO:0007669"/>
    <property type="project" value="TreeGrafter"/>
</dbReference>
<dbReference type="PANTHER" id="PTHR11556">
    <property type="entry name" value="FRUCTOSE-1,6-BISPHOSPHATASE-RELATED"/>
    <property type="match status" value="1"/>
</dbReference>
<dbReference type="PRINTS" id="PR00115">
    <property type="entry name" value="F16BPHPHTASE"/>
</dbReference>
<comment type="cofactor">
    <cofactor evidence="9">
        <name>Mg(2+)</name>
        <dbReference type="ChEBI" id="CHEBI:18420"/>
    </cofactor>
    <text evidence="9">Binds 2 magnesium ions per subunit.</text>
</comment>
<feature type="domain" description="Fructose-1-6-bisphosphatase class I N-terminal" evidence="11">
    <location>
        <begin position="15"/>
        <end position="177"/>
    </location>
</feature>
<dbReference type="Pfam" id="PF00316">
    <property type="entry name" value="FBPase"/>
    <property type="match status" value="1"/>
</dbReference>
<accession>A0A2A2GIW8</accession>
<dbReference type="HAMAP" id="MF_01855">
    <property type="entry name" value="FBPase_class1"/>
    <property type="match status" value="1"/>
</dbReference>
<feature type="binding site" evidence="9">
    <location>
        <position position="193"/>
    </location>
    <ligand>
        <name>substrate</name>
    </ligand>
</feature>
<dbReference type="InterPro" id="IPR028343">
    <property type="entry name" value="FBPtase"/>
</dbReference>
<keyword evidence="6 9" id="KW-0378">Hydrolase</keyword>
<feature type="binding site" evidence="9">
    <location>
        <position position="102"/>
    </location>
    <ligand>
        <name>Mg(2+)</name>
        <dbReference type="ChEBI" id="CHEBI:18420"/>
        <label>2</label>
    </ligand>
</feature>
<evidence type="ECO:0000256" key="3">
    <source>
        <dbReference type="ARBA" id="ARBA00010941"/>
    </source>
</evidence>
<name>A0A2A2GIW8_9RHOB</name>
<comment type="caution">
    <text evidence="13">The sequence shown here is derived from an EMBL/GenBank/DDBJ whole genome shotgun (WGS) entry which is preliminary data.</text>
</comment>
<evidence type="ECO:0000256" key="8">
    <source>
        <dbReference type="ARBA" id="ARBA00023277"/>
    </source>
</evidence>
<comment type="similarity">
    <text evidence="3 9 10">Belongs to the FBPase class 1 family.</text>
</comment>
<protein>
    <recommendedName>
        <fullName evidence="9">Fructose-1,6-bisphosphatase class 1</fullName>
        <shortName evidence="9">FBPase class 1</shortName>
        <ecNumber evidence="9">3.1.3.11</ecNumber>
    </recommendedName>
    <alternativeName>
        <fullName evidence="9">D-fructose-1,6-bisphosphate 1-phosphohydrolase class 1</fullName>
    </alternativeName>
</protein>
<dbReference type="AlphaFoldDB" id="A0A2A2GIW8"/>
<evidence type="ECO:0000256" key="9">
    <source>
        <dbReference type="HAMAP-Rule" id="MF_01855"/>
    </source>
</evidence>
<evidence type="ECO:0000256" key="4">
    <source>
        <dbReference type="ARBA" id="ARBA00022490"/>
    </source>
</evidence>
<keyword evidence="14" id="KW-1185">Reference proteome</keyword>
<dbReference type="InterPro" id="IPR033391">
    <property type="entry name" value="FBPase_N"/>
</dbReference>
<dbReference type="InterPro" id="IPR044015">
    <property type="entry name" value="FBPase_C_dom"/>
</dbReference>
<dbReference type="PIRSF" id="PIRSF000904">
    <property type="entry name" value="FBPtase_SBPase"/>
    <property type="match status" value="1"/>
</dbReference>
<dbReference type="Gene3D" id="3.40.190.80">
    <property type="match status" value="1"/>
</dbReference>
<evidence type="ECO:0000256" key="10">
    <source>
        <dbReference type="RuleBase" id="RU000508"/>
    </source>
</evidence>
<dbReference type="PANTHER" id="PTHR11556:SF35">
    <property type="entry name" value="SEDOHEPTULOSE-1,7-BISPHOSPHATASE, CHLOROPLASTIC"/>
    <property type="match status" value="1"/>
</dbReference>
<evidence type="ECO:0000313" key="13">
    <source>
        <dbReference type="EMBL" id="PAU96712.1"/>
    </source>
</evidence>
<dbReference type="EMBL" id="NSJZ01000011">
    <property type="protein sequence ID" value="PAU96712.1"/>
    <property type="molecule type" value="Genomic_DNA"/>
</dbReference>
<dbReference type="GO" id="GO:0042132">
    <property type="term" value="F:fructose 1,6-bisphosphate 1-phosphatase activity"/>
    <property type="evidence" value="ECO:0007669"/>
    <property type="project" value="UniProtKB-UniRule"/>
</dbReference>
<keyword evidence="7 9" id="KW-0460">Magnesium</keyword>
<dbReference type="Gene3D" id="3.30.540.10">
    <property type="entry name" value="Fructose-1,6-Bisphosphatase, subunit A, domain 1"/>
    <property type="match status" value="1"/>
</dbReference>
<comment type="caution">
    <text evidence="9">Lacks conserved residue(s) required for the propagation of feature annotation.</text>
</comment>
<reference evidence="13 14" key="1">
    <citation type="submission" date="2017-09" db="EMBL/GenBank/DDBJ databases">
        <title>Paracoccus alkalisoli sp. nov., isolated from saline alkaline soil.</title>
        <authorList>
            <person name="Dong X."/>
            <person name="Zhang G."/>
        </authorList>
    </citation>
    <scope>NUCLEOTIDE SEQUENCE [LARGE SCALE GENOMIC DNA]</scope>
    <source>
        <strain evidence="13 14">WN007</strain>
    </source>
</reference>
<feature type="domain" description="Fructose-1-6-bisphosphatase class 1 C-terminal" evidence="12">
    <location>
        <begin position="183"/>
        <end position="316"/>
    </location>
</feature>
<dbReference type="Proteomes" id="UP000218023">
    <property type="component" value="Unassembled WGS sequence"/>
</dbReference>
<keyword evidence="8 9" id="KW-0119">Carbohydrate metabolism</keyword>
<dbReference type="NCBIfam" id="NF006779">
    <property type="entry name" value="PRK09293.1-3"/>
    <property type="match status" value="1"/>
</dbReference>
<evidence type="ECO:0000259" key="11">
    <source>
        <dbReference type="Pfam" id="PF00316"/>
    </source>
</evidence>
<organism evidence="13 14">
    <name type="scientific">Paracoccus salipaludis</name>
    <dbReference type="NCBI Taxonomy" id="2032623"/>
    <lineage>
        <taxon>Bacteria</taxon>
        <taxon>Pseudomonadati</taxon>
        <taxon>Pseudomonadota</taxon>
        <taxon>Alphaproteobacteria</taxon>
        <taxon>Rhodobacterales</taxon>
        <taxon>Paracoccaceae</taxon>
        <taxon>Paracoccus</taxon>
    </lineage>
</organism>
<feature type="binding site" evidence="9">
    <location>
        <position position="104"/>
    </location>
    <ligand>
        <name>Mg(2+)</name>
        <dbReference type="ChEBI" id="CHEBI:18420"/>
        <label>1</label>
    </ligand>
</feature>
<dbReference type="PROSITE" id="PS00124">
    <property type="entry name" value="FBPASE"/>
    <property type="match status" value="1"/>
</dbReference>
<dbReference type="GO" id="GO:0005829">
    <property type="term" value="C:cytosol"/>
    <property type="evidence" value="ECO:0007669"/>
    <property type="project" value="TreeGrafter"/>
</dbReference>
<evidence type="ECO:0000259" key="12">
    <source>
        <dbReference type="Pfam" id="PF18913"/>
    </source>
</evidence>
<evidence type="ECO:0000256" key="6">
    <source>
        <dbReference type="ARBA" id="ARBA00022801"/>
    </source>
</evidence>
<proteinExistence type="inferred from homology"/>
<comment type="subunit">
    <text evidence="9">Homotetramer.</text>
</comment>
<sequence>MAGGEDIGLEDLATATEIAQVIRRIARVARDLSRRIARGPLEGHADTVGENSGGDAQKALDLIADDAFAAALKGSPVRWYASEERENVAELNPGAGLALAIDPLDGSSNIDVNVSIGTIFSILPAGPDPLASVLRPGTDQLAAGYVIYGPQTALVLTAGQGTSLHVLDPRTGRFELATARLEIPAASSEFAINVSNYRHWGAAVRAYIDDCLAGETGPRAKNFNMRWIASLVAETHRIVSRGGIFLYPSDARRGYERGRLRHVYECAPIALLVEQAGGAATDGCDRILDRVPQSLHERTPFVFGTADKVHRVAAYHDLPHEEVAALFGQRGLFRQ</sequence>
<dbReference type="OrthoDB" id="9806756at2"/>
<feature type="binding site" evidence="9">
    <location>
        <position position="102"/>
    </location>
    <ligand>
        <name>Mg(2+)</name>
        <dbReference type="ChEBI" id="CHEBI:18420"/>
        <label>1</label>
    </ligand>
</feature>
<feature type="binding site" evidence="9">
    <location>
        <position position="105"/>
    </location>
    <ligand>
        <name>Mg(2+)</name>
        <dbReference type="ChEBI" id="CHEBI:18420"/>
        <label>2</label>
    </ligand>
</feature>
<dbReference type="PIRSF" id="PIRSF500210">
    <property type="entry name" value="FBPtase"/>
    <property type="match status" value="1"/>
</dbReference>
<keyword evidence="5 9" id="KW-0479">Metal-binding</keyword>
<feature type="binding site" evidence="9">
    <location>
        <begin position="105"/>
        <end position="108"/>
    </location>
    <ligand>
        <name>substrate</name>
    </ligand>
</feature>
<comment type="pathway">
    <text evidence="2">Carbohydrate biosynthesis; Calvin cycle.</text>
</comment>
<dbReference type="InterPro" id="IPR000146">
    <property type="entry name" value="FBPase_class-1"/>
</dbReference>
<comment type="catalytic activity">
    <reaction evidence="1 9">
        <text>beta-D-fructose 1,6-bisphosphate + H2O = beta-D-fructose 6-phosphate + phosphate</text>
        <dbReference type="Rhea" id="RHEA:11064"/>
        <dbReference type="ChEBI" id="CHEBI:15377"/>
        <dbReference type="ChEBI" id="CHEBI:32966"/>
        <dbReference type="ChEBI" id="CHEBI:43474"/>
        <dbReference type="ChEBI" id="CHEBI:57634"/>
        <dbReference type="EC" id="3.1.3.11"/>
    </reaction>
</comment>
<comment type="subcellular location">
    <subcellularLocation>
        <location evidence="9">Cytoplasm</location>
    </subcellularLocation>
</comment>
<evidence type="ECO:0000256" key="2">
    <source>
        <dbReference type="ARBA" id="ARBA00005215"/>
    </source>
</evidence>
<dbReference type="SUPFAM" id="SSF56655">
    <property type="entry name" value="Carbohydrate phosphatase"/>
    <property type="match status" value="1"/>
</dbReference>
<feature type="binding site" evidence="9">
    <location>
        <position position="265"/>
    </location>
    <ligand>
        <name>Mg(2+)</name>
        <dbReference type="ChEBI" id="CHEBI:18420"/>
        <label>2</label>
    </ligand>
</feature>
<keyword evidence="4 9" id="KW-0963">Cytoplasm</keyword>
<dbReference type="NCBIfam" id="NF006780">
    <property type="entry name" value="PRK09293.1-4"/>
    <property type="match status" value="1"/>
</dbReference>